<proteinExistence type="predicted"/>
<dbReference type="HOGENOM" id="CLU_2191560_0_0_5"/>
<accession>F4QTP2</accession>
<sequence>MPRRKAPKALAVTQWTSLGWQTAEMMLASAHVIRHRLNRMAMAQFPLSPRDSAEFLRMGQEKAEAAAESLVALSTGILHNEHPQTLTRKVMKPFRTRAVANAKRLKKL</sequence>
<dbReference type="OrthoDB" id="7173478at2"/>
<reference evidence="2" key="1">
    <citation type="submission" date="2011-03" db="EMBL/GenBank/DDBJ databases">
        <title>Draft genome sequence of Brevundimonas diminuta.</title>
        <authorList>
            <person name="Brown P.J.B."/>
            <person name="Buechlein A."/>
            <person name="Hemmerich C."/>
            <person name="Brun Y.V."/>
        </authorList>
    </citation>
    <scope>NUCLEOTIDE SEQUENCE [LARGE SCALE GENOMIC DNA]</scope>
    <source>
        <strain evidence="2">C19</strain>
    </source>
</reference>
<evidence type="ECO:0000313" key="2">
    <source>
        <dbReference type="Proteomes" id="UP000006512"/>
    </source>
</evidence>
<gene>
    <name evidence="1" type="ORF">ABI_45390</name>
</gene>
<organism evidence="1 2">
    <name type="scientific">Asticcacaulis biprosthecium C19</name>
    <dbReference type="NCBI Taxonomy" id="715226"/>
    <lineage>
        <taxon>Bacteria</taxon>
        <taxon>Pseudomonadati</taxon>
        <taxon>Pseudomonadota</taxon>
        <taxon>Alphaproteobacteria</taxon>
        <taxon>Caulobacterales</taxon>
        <taxon>Caulobacteraceae</taxon>
        <taxon>Asticcacaulis</taxon>
    </lineage>
</organism>
<name>F4QTP2_9CAUL</name>
<dbReference type="RefSeq" id="WP_006275313.1">
    <property type="nucleotide sequence ID" value="NZ_GL883081.1"/>
</dbReference>
<dbReference type="AlphaFoldDB" id="F4QTP2"/>
<keyword evidence="2" id="KW-1185">Reference proteome</keyword>
<evidence type="ECO:0000313" key="1">
    <source>
        <dbReference type="EMBL" id="EGF89192.1"/>
    </source>
</evidence>
<dbReference type="eggNOG" id="ENOG5033HXE">
    <property type="taxonomic scope" value="Bacteria"/>
</dbReference>
<protein>
    <submittedName>
        <fullName evidence="1">Uncharacterized protein</fullName>
    </submittedName>
</protein>
<dbReference type="EMBL" id="GL883081">
    <property type="protein sequence ID" value="EGF89192.1"/>
    <property type="molecule type" value="Genomic_DNA"/>
</dbReference>
<dbReference type="Proteomes" id="UP000006512">
    <property type="component" value="Unassembled WGS sequence"/>
</dbReference>